<feature type="domain" description="4-oxalocrotonate tautomerase-like" evidence="3">
    <location>
        <begin position="2"/>
        <end position="58"/>
    </location>
</feature>
<feature type="region of interest" description="Disordered" evidence="2">
    <location>
        <begin position="54"/>
        <end position="74"/>
    </location>
</feature>
<accession>A0ABV5CQ48</accession>
<name>A0ABV5CQ48_9ACTN</name>
<dbReference type="EMBL" id="JBCGDC010000031">
    <property type="protein sequence ID" value="MFB6394135.1"/>
    <property type="molecule type" value="Genomic_DNA"/>
</dbReference>
<dbReference type="RefSeq" id="WP_364218977.1">
    <property type="nucleotide sequence ID" value="NZ_JBCGDC010000031.1"/>
</dbReference>
<comment type="caution">
    <text evidence="4">The sequence shown here is derived from an EMBL/GenBank/DDBJ whole genome shotgun (WGS) entry which is preliminary data.</text>
</comment>
<evidence type="ECO:0000313" key="4">
    <source>
        <dbReference type="EMBL" id="MFB6394135.1"/>
    </source>
</evidence>
<dbReference type="Pfam" id="PF01361">
    <property type="entry name" value="Tautomerase"/>
    <property type="match status" value="1"/>
</dbReference>
<dbReference type="Proteomes" id="UP001582793">
    <property type="component" value="Unassembled WGS sequence"/>
</dbReference>
<proteinExistence type="predicted"/>
<keyword evidence="1" id="KW-0413">Isomerase</keyword>
<evidence type="ECO:0000256" key="2">
    <source>
        <dbReference type="SAM" id="MobiDB-lite"/>
    </source>
</evidence>
<evidence type="ECO:0000259" key="3">
    <source>
        <dbReference type="Pfam" id="PF01361"/>
    </source>
</evidence>
<organism evidence="4 5">
    <name type="scientific">Polymorphospora lycopeni</name>
    <dbReference type="NCBI Taxonomy" id="3140240"/>
    <lineage>
        <taxon>Bacteria</taxon>
        <taxon>Bacillati</taxon>
        <taxon>Actinomycetota</taxon>
        <taxon>Actinomycetes</taxon>
        <taxon>Micromonosporales</taxon>
        <taxon>Micromonosporaceae</taxon>
        <taxon>Polymorphospora</taxon>
    </lineage>
</organism>
<sequence>MPFIDVRIFEERLTPAVERALVARLTDAVADVLGSDVRAQTWVVLTGAPATRWGVGGVQGTPPSPTASDEGGSR</sequence>
<dbReference type="InterPro" id="IPR004370">
    <property type="entry name" value="4-OT-like_dom"/>
</dbReference>
<gene>
    <name evidence="4" type="ORF">AAFH96_13600</name>
</gene>
<evidence type="ECO:0000256" key="1">
    <source>
        <dbReference type="ARBA" id="ARBA00023235"/>
    </source>
</evidence>
<dbReference type="InterPro" id="IPR014347">
    <property type="entry name" value="Tautomerase/MIF_sf"/>
</dbReference>
<keyword evidence="5" id="KW-1185">Reference proteome</keyword>
<dbReference type="SUPFAM" id="SSF55331">
    <property type="entry name" value="Tautomerase/MIF"/>
    <property type="match status" value="1"/>
</dbReference>
<evidence type="ECO:0000313" key="5">
    <source>
        <dbReference type="Proteomes" id="UP001582793"/>
    </source>
</evidence>
<reference evidence="4 5" key="1">
    <citation type="submission" date="2024-04" db="EMBL/GenBank/DDBJ databases">
        <title>Polymorphospora sp. isolated from Baiyangdian Lake in Xiong'an New Area.</title>
        <authorList>
            <person name="Zhang X."/>
            <person name="Liu J."/>
        </authorList>
    </citation>
    <scope>NUCLEOTIDE SEQUENCE [LARGE SCALE GENOMIC DNA]</scope>
    <source>
        <strain evidence="4 5">2-325</strain>
    </source>
</reference>
<dbReference type="Gene3D" id="3.30.429.10">
    <property type="entry name" value="Macrophage Migration Inhibitory Factor"/>
    <property type="match status" value="1"/>
</dbReference>
<protein>
    <submittedName>
        <fullName evidence="4">4-oxalocrotonate tautomerase family protein</fullName>
    </submittedName>
</protein>